<dbReference type="VEuPathDB" id="PlasmoDB:PRELSG_1268300"/>
<evidence type="ECO:0000313" key="4">
    <source>
        <dbReference type="EMBL" id="CRH01787.1"/>
    </source>
</evidence>
<dbReference type="EMBL" id="LN835307">
    <property type="protein sequence ID" value="CRH01787.1"/>
    <property type="molecule type" value="Genomic_DNA"/>
</dbReference>
<evidence type="ECO:0000256" key="2">
    <source>
        <dbReference type="SAM" id="MobiDB-lite"/>
    </source>
</evidence>
<reference evidence="4 5" key="1">
    <citation type="submission" date="2015-04" db="EMBL/GenBank/DDBJ databases">
        <authorList>
            <consortium name="Pathogen Informatics"/>
        </authorList>
    </citation>
    <scope>NUCLEOTIDE SEQUENCE [LARGE SCALE GENOMIC DNA]</scope>
    <source>
        <strain evidence="4 5">SGS1</strain>
    </source>
</reference>
<dbReference type="OMA" id="CNCGVRT"/>
<evidence type="ECO:0000313" key="5">
    <source>
        <dbReference type="Proteomes" id="UP000220158"/>
    </source>
</evidence>
<dbReference type="RefSeq" id="XP_028534786.1">
    <property type="nucleotide sequence ID" value="XM_028678503.1"/>
</dbReference>
<dbReference type="Proteomes" id="UP000220158">
    <property type="component" value="Chromosome 12"/>
</dbReference>
<proteinExistence type="predicted"/>
<keyword evidence="4" id="KW-0378">Hydrolase</keyword>
<feature type="coiled-coil region" evidence="1">
    <location>
        <begin position="85"/>
        <end position="112"/>
    </location>
</feature>
<dbReference type="InterPro" id="IPR051044">
    <property type="entry name" value="MAG_DAG_Lipase"/>
</dbReference>
<feature type="domain" description="Serine aminopeptidase S33" evidence="3">
    <location>
        <begin position="577"/>
        <end position="795"/>
    </location>
</feature>
<dbReference type="OrthoDB" id="2498029at2759"/>
<dbReference type="KEGG" id="prel:PRELSG_1268300"/>
<gene>
    <name evidence="4" type="ORF">PRELSG_1268300</name>
</gene>
<name>A0A1J1HDX1_PLARL</name>
<dbReference type="PANTHER" id="PTHR11614">
    <property type="entry name" value="PHOSPHOLIPASE-RELATED"/>
    <property type="match status" value="1"/>
</dbReference>
<evidence type="ECO:0000259" key="3">
    <source>
        <dbReference type="Pfam" id="PF12146"/>
    </source>
</evidence>
<feature type="region of interest" description="Disordered" evidence="2">
    <location>
        <begin position="174"/>
        <end position="219"/>
    </location>
</feature>
<dbReference type="Gene3D" id="3.40.50.1820">
    <property type="entry name" value="alpha/beta hydrolase"/>
    <property type="match status" value="1"/>
</dbReference>
<dbReference type="InterPro" id="IPR029058">
    <property type="entry name" value="AB_hydrolase_fold"/>
</dbReference>
<accession>A0A1J1HDX1</accession>
<sequence>MLYETKIECKKKLKDMHENNYDRELMEKSYELINLTKNEKKVISNEELVSENNSNPKNEQNKNLIKNCNYVNNMNNKDDLKSNISKENKEKIKNVQEELKNSNNEEKHVKDNYIIYDDGNPEINFFINKDNLKIARYSWKVKNPKAYIFALHGITSHLRNEYLNFLGRPHWVDEKKKEKKEKEQKEKKEKEKKEKKDKKKENDRNENVSKGELSKNINKEEMNYANDIYKSNTNQNIKENANSFESFPSNTHEKIDLYSTNLNNCNHGIKNNNSNNNLNFKENEKNEIEFNNRICNEKEVNAELEMDKNNYIFNKNKIEADNVSDSNENKINQFYEKSKFLKKKKLKEKILSSISSNNTISTFNNDTNNSKKTNIEEKKGKSKLSSIFFNDYVNKNTYENMYNNKFNYGELPKNKKYFSFLKVQRSAKDKKKKFFRCSSAERFGFSIYRMKKKNMKKEIKCISETNSLVDEEVYNFDAFSCSSSEEDDKKNLEKKLTMFLSCSSCVSNFMDDTNALNNRIISESLYNELSSNKVIDDDNVLLIDKNDTIKQYDSNVYYCSMCGICNYCTCGNRSLSYKNSWIEKLNQNNFSFFGIDNQSHGLSEGWQNQRCYVEDFDNFIADAIQALEIFVNEWKEKNELKPIIIMGLSMGGCIALRTLETLFKLNKEWKIYVKALVLVSPMISLGKQKNKITNRLLISATKFLKYFFPRLTVNVKENNTFYPWIQHDSQLDPLQYCGSLKVKIAAECVNAADNCLDYHVLKYVEESDVDIIVIQSKYDCIVDPTGTINFMKKMVRLCENKEEILKENEKENVKSNQKSSLNINKEKETELNGNKKVYNDMEEAISNIYKSEDINNIENNNNTDIINNDINNSNKTNDETINEIDYKNEISNDSLMNNYTTNNNIYTNINSNEKIIEKEESLSNNLIEMSKKTDLLVQSNKTSNYSDVINEADENYILPIENIKENKMEIWNYFDHGYYKYFKLKKNTRNKSDFSSDEKNFKNLTIYILKYGCHTLPIEPNTKETVNILVDWLNNIYE</sequence>
<evidence type="ECO:0000256" key="1">
    <source>
        <dbReference type="SAM" id="Coils"/>
    </source>
</evidence>
<organism evidence="4 5">
    <name type="scientific">Plasmodium relictum</name>
    <dbReference type="NCBI Taxonomy" id="85471"/>
    <lineage>
        <taxon>Eukaryota</taxon>
        <taxon>Sar</taxon>
        <taxon>Alveolata</taxon>
        <taxon>Apicomplexa</taxon>
        <taxon>Aconoidasida</taxon>
        <taxon>Haemosporida</taxon>
        <taxon>Plasmodiidae</taxon>
        <taxon>Plasmodium</taxon>
        <taxon>Plasmodium (Haemamoeba)</taxon>
    </lineage>
</organism>
<dbReference type="AlphaFoldDB" id="A0A1J1HDX1"/>
<keyword evidence="5" id="KW-1185">Reference proteome</keyword>
<dbReference type="InterPro" id="IPR022742">
    <property type="entry name" value="Hydrolase_4"/>
</dbReference>
<feature type="coiled-coil region" evidence="1">
    <location>
        <begin position="791"/>
        <end position="818"/>
    </location>
</feature>
<dbReference type="GeneID" id="39737927"/>
<protein>
    <submittedName>
        <fullName evidence="4">Alpha/beta-hydrolase, putative</fullName>
    </submittedName>
</protein>
<keyword evidence="1" id="KW-0175">Coiled coil</keyword>
<dbReference type="Pfam" id="PF12146">
    <property type="entry name" value="Hydrolase_4"/>
    <property type="match status" value="1"/>
</dbReference>
<dbReference type="GO" id="GO:0016787">
    <property type="term" value="F:hydrolase activity"/>
    <property type="evidence" value="ECO:0007669"/>
    <property type="project" value="UniProtKB-KW"/>
</dbReference>
<dbReference type="SUPFAM" id="SSF53474">
    <property type="entry name" value="alpha/beta-Hydrolases"/>
    <property type="match status" value="1"/>
</dbReference>